<reference evidence="1 2" key="1">
    <citation type="submission" date="2018-10" db="EMBL/GenBank/DDBJ databases">
        <title>Co-occurring genomic capacity for anaerobic methane metabolism and dissimilatory sulfite reduction discovered in the Korarchaeota.</title>
        <authorList>
            <person name="Mckay L.J."/>
            <person name="Dlakic M."/>
            <person name="Fields M.W."/>
            <person name="Delmont T.O."/>
            <person name="Eren A.M."/>
            <person name="Jay Z.J."/>
            <person name="Klingelsmith K.B."/>
            <person name="Rusch D.B."/>
            <person name="Inskeep W.P."/>
        </authorList>
    </citation>
    <scope>NUCLEOTIDE SEQUENCE [LARGE SCALE GENOMIC DNA]</scope>
    <source>
        <strain evidence="1 2">MDKW</strain>
    </source>
</reference>
<evidence type="ECO:0000313" key="1">
    <source>
        <dbReference type="EMBL" id="RSN71640.1"/>
    </source>
</evidence>
<proteinExistence type="predicted"/>
<dbReference type="RefSeq" id="WP_125672892.1">
    <property type="nucleotide sequence ID" value="NZ_RCOS01000172.1"/>
</dbReference>
<name>A0A3R9PSL9_9CREN</name>
<comment type="caution">
    <text evidence="1">The sequence shown here is derived from an EMBL/GenBank/DDBJ whole genome shotgun (WGS) entry which is preliminary data.</text>
</comment>
<dbReference type="EMBL" id="RCOS01000172">
    <property type="protein sequence ID" value="RSN71640.1"/>
    <property type="molecule type" value="Genomic_DNA"/>
</dbReference>
<accession>A0A3R9PSL9</accession>
<protein>
    <submittedName>
        <fullName evidence="1">Uncharacterized protein</fullName>
    </submittedName>
</protein>
<gene>
    <name evidence="1" type="ORF">D6D85_15640</name>
</gene>
<organism evidence="1 2">
    <name type="scientific">Candidatus Methanodesulfokora washburnensis</name>
    <dbReference type="NCBI Taxonomy" id="2478471"/>
    <lineage>
        <taxon>Archaea</taxon>
        <taxon>Thermoproteota</taxon>
        <taxon>Candidatus Korarchaeia</taxon>
        <taxon>Candidatus Korarchaeia incertae sedis</taxon>
        <taxon>Candidatus Methanodesulfokora</taxon>
    </lineage>
</organism>
<evidence type="ECO:0000313" key="2">
    <source>
        <dbReference type="Proteomes" id="UP000277582"/>
    </source>
</evidence>
<sequence length="101" mass="11856">MISINDIIMMLEKVPKNMVIDYINRNKNLTDILRKYPSVLDMLKSEAKKVNTQLDEEKIYSEIMKEMRTRRPDLYPLFTGDPGKGWLKRQIREIGSLLGVI</sequence>
<dbReference type="AlphaFoldDB" id="A0A3R9PSL9"/>
<dbReference type="Proteomes" id="UP000277582">
    <property type="component" value="Unassembled WGS sequence"/>
</dbReference>
<keyword evidence="2" id="KW-1185">Reference proteome</keyword>